<evidence type="ECO:0000256" key="5">
    <source>
        <dbReference type="SAM" id="MobiDB-lite"/>
    </source>
</evidence>
<dbReference type="GO" id="GO:0003723">
    <property type="term" value="F:RNA binding"/>
    <property type="evidence" value="ECO:0007669"/>
    <property type="project" value="InterPro"/>
</dbReference>
<proteinExistence type="inferred from homology"/>
<dbReference type="GO" id="GO:0009982">
    <property type="term" value="F:pseudouridine synthase activity"/>
    <property type="evidence" value="ECO:0007669"/>
    <property type="project" value="InterPro"/>
</dbReference>
<evidence type="ECO:0000256" key="2">
    <source>
        <dbReference type="ARBA" id="ARBA00022694"/>
    </source>
</evidence>
<dbReference type="GO" id="GO:0005634">
    <property type="term" value="C:nucleus"/>
    <property type="evidence" value="ECO:0007669"/>
    <property type="project" value="TreeGrafter"/>
</dbReference>
<keyword evidence="3" id="KW-0413">Isomerase</keyword>
<dbReference type="InterPro" id="IPR020103">
    <property type="entry name" value="PsdUridine_synth_cat_dom_sf"/>
</dbReference>
<dbReference type="FunFam" id="3.30.70.580:FF:000002">
    <property type="entry name" value="tRNA pseudouridine synthase"/>
    <property type="match status" value="1"/>
</dbReference>
<comment type="similarity">
    <text evidence="1">Belongs to the tRNA pseudouridine synthase TruA family.</text>
</comment>
<keyword evidence="7" id="KW-1185">Reference proteome</keyword>
<dbReference type="PANTHER" id="PTHR11142:SF9">
    <property type="entry name" value="TRNA PSEUDOURIDINE SYNTHASE-RELATED"/>
    <property type="match status" value="1"/>
</dbReference>
<dbReference type="InterPro" id="IPR020094">
    <property type="entry name" value="TruA/RsuA/RluB/E/F_N"/>
</dbReference>
<accession>A0AA38G2F8</accession>
<evidence type="ECO:0000256" key="3">
    <source>
        <dbReference type="ARBA" id="ARBA00023235"/>
    </source>
</evidence>
<dbReference type="Gene3D" id="3.30.70.580">
    <property type="entry name" value="Pseudouridine synthase I, catalytic domain, N-terminal subdomain"/>
    <property type="match status" value="1"/>
</dbReference>
<dbReference type="InterPro" id="IPR001406">
    <property type="entry name" value="PsdUridine_synth_TruA"/>
</dbReference>
<dbReference type="OMA" id="HIWALAT"/>
<evidence type="ECO:0000313" key="6">
    <source>
        <dbReference type="EMBL" id="KAH9314485.1"/>
    </source>
</evidence>
<evidence type="ECO:0000313" key="7">
    <source>
        <dbReference type="Proteomes" id="UP000824469"/>
    </source>
</evidence>
<dbReference type="Proteomes" id="UP000824469">
    <property type="component" value="Unassembled WGS sequence"/>
</dbReference>
<comment type="catalytic activity">
    <reaction evidence="4">
        <text>a uridine in tRNA = a pseudouridine in tRNA</text>
        <dbReference type="Rhea" id="RHEA:54572"/>
        <dbReference type="Rhea" id="RHEA-COMP:13339"/>
        <dbReference type="Rhea" id="RHEA-COMP:13934"/>
        <dbReference type="ChEBI" id="CHEBI:65314"/>
        <dbReference type="ChEBI" id="CHEBI:65315"/>
    </reaction>
</comment>
<sequence length="250" mass="28662">MVNRSHAMIADHLRLPLLPLPTRVSHHFKTNKLFFFFAKFDSSFPKIYCSRRRSSGRISRPAVDSGLDESEKDNSSDNQTRWKSVAKRKVAMRVGYIGTNFKGLQIQRDFPSTITIEGELERAMLKAGGILESNYGNLHKIGWRRSSRTDKGVHSLATVIALKMEVPDGAWVEDPDGIALAEIINRYLPYKVRVFSILPINKGFDARIDCISRKYVYLLPAEVIGIENNCSPEEIEWKIREFRDILQMFK</sequence>
<name>A0AA38G2F8_TAXCH</name>
<reference evidence="6 7" key="1">
    <citation type="journal article" date="2021" name="Nat. Plants">
        <title>The Taxus genome provides insights into paclitaxel biosynthesis.</title>
        <authorList>
            <person name="Xiong X."/>
            <person name="Gou J."/>
            <person name="Liao Q."/>
            <person name="Li Y."/>
            <person name="Zhou Q."/>
            <person name="Bi G."/>
            <person name="Li C."/>
            <person name="Du R."/>
            <person name="Wang X."/>
            <person name="Sun T."/>
            <person name="Guo L."/>
            <person name="Liang H."/>
            <person name="Lu P."/>
            <person name="Wu Y."/>
            <person name="Zhang Z."/>
            <person name="Ro D.K."/>
            <person name="Shang Y."/>
            <person name="Huang S."/>
            <person name="Yan J."/>
        </authorList>
    </citation>
    <scope>NUCLEOTIDE SEQUENCE [LARGE SCALE GENOMIC DNA]</scope>
    <source>
        <strain evidence="6">Ta-2019</strain>
    </source>
</reference>
<organism evidence="6 7">
    <name type="scientific">Taxus chinensis</name>
    <name type="common">Chinese yew</name>
    <name type="synonym">Taxus wallichiana var. chinensis</name>
    <dbReference type="NCBI Taxonomy" id="29808"/>
    <lineage>
        <taxon>Eukaryota</taxon>
        <taxon>Viridiplantae</taxon>
        <taxon>Streptophyta</taxon>
        <taxon>Embryophyta</taxon>
        <taxon>Tracheophyta</taxon>
        <taxon>Spermatophyta</taxon>
        <taxon>Pinopsida</taxon>
        <taxon>Pinidae</taxon>
        <taxon>Conifers II</taxon>
        <taxon>Cupressales</taxon>
        <taxon>Taxaceae</taxon>
        <taxon>Taxus</taxon>
    </lineage>
</organism>
<dbReference type="PANTHER" id="PTHR11142">
    <property type="entry name" value="PSEUDOURIDYLATE SYNTHASE"/>
    <property type="match status" value="1"/>
</dbReference>
<gene>
    <name evidence="6" type="ORF">KI387_023112</name>
</gene>
<evidence type="ECO:0000256" key="1">
    <source>
        <dbReference type="ARBA" id="ARBA00009375"/>
    </source>
</evidence>
<comment type="caution">
    <text evidence="6">The sequence shown here is derived from an EMBL/GenBank/DDBJ whole genome shotgun (WGS) entry which is preliminary data.</text>
</comment>
<protein>
    <recommendedName>
        <fullName evidence="8">tRNA pseudouridine synthase</fullName>
    </recommendedName>
</protein>
<keyword evidence="2" id="KW-0819">tRNA processing</keyword>
<dbReference type="EMBL" id="JAHRHJ020000005">
    <property type="protein sequence ID" value="KAH9314485.1"/>
    <property type="molecule type" value="Genomic_DNA"/>
</dbReference>
<feature type="region of interest" description="Disordered" evidence="5">
    <location>
        <begin position="57"/>
        <end position="82"/>
    </location>
</feature>
<evidence type="ECO:0008006" key="8">
    <source>
        <dbReference type="Google" id="ProtNLM"/>
    </source>
</evidence>
<feature type="non-terminal residue" evidence="6">
    <location>
        <position position="250"/>
    </location>
</feature>
<evidence type="ECO:0000256" key="4">
    <source>
        <dbReference type="ARBA" id="ARBA00036943"/>
    </source>
</evidence>
<dbReference type="AlphaFoldDB" id="A0AA38G2F8"/>
<dbReference type="SUPFAM" id="SSF55120">
    <property type="entry name" value="Pseudouridine synthase"/>
    <property type="match status" value="1"/>
</dbReference>
<dbReference type="GO" id="GO:0031119">
    <property type="term" value="P:tRNA pseudouridine synthesis"/>
    <property type="evidence" value="ECO:0007669"/>
    <property type="project" value="TreeGrafter"/>
</dbReference>
<dbReference type="GO" id="GO:1990481">
    <property type="term" value="P:mRNA pseudouridine synthesis"/>
    <property type="evidence" value="ECO:0007669"/>
    <property type="project" value="TreeGrafter"/>
</dbReference>